<sequence length="101" mass="10949">MAAAAQVASLAGVIATIARCDSLIAPLVSFLALSQRLPVADLWPSLRASAWLSHRDVFMDGLRLLALPLPLSLDTWQAVDTLRMHASQVIACFPAQRRKLT</sequence>
<accession>T0RKB6</accession>
<dbReference type="GeneID" id="19950457"/>
<evidence type="ECO:0000313" key="1">
    <source>
        <dbReference type="EMBL" id="EQC32758.1"/>
    </source>
</evidence>
<organism evidence="1 2">
    <name type="scientific">Saprolegnia diclina (strain VS20)</name>
    <dbReference type="NCBI Taxonomy" id="1156394"/>
    <lineage>
        <taxon>Eukaryota</taxon>
        <taxon>Sar</taxon>
        <taxon>Stramenopiles</taxon>
        <taxon>Oomycota</taxon>
        <taxon>Saprolegniomycetes</taxon>
        <taxon>Saprolegniales</taxon>
        <taxon>Saprolegniaceae</taxon>
        <taxon>Saprolegnia</taxon>
    </lineage>
</organism>
<keyword evidence="2" id="KW-1185">Reference proteome</keyword>
<dbReference type="EMBL" id="JH767162">
    <property type="protein sequence ID" value="EQC32758.1"/>
    <property type="molecule type" value="Genomic_DNA"/>
</dbReference>
<name>T0RKB6_SAPDV</name>
<proteinExistence type="predicted"/>
<dbReference type="RefSeq" id="XP_008613902.1">
    <property type="nucleotide sequence ID" value="XM_008615680.1"/>
</dbReference>
<gene>
    <name evidence="1" type="ORF">SDRG_09730</name>
</gene>
<evidence type="ECO:0000313" key="2">
    <source>
        <dbReference type="Proteomes" id="UP000030762"/>
    </source>
</evidence>
<reference evidence="1 2" key="1">
    <citation type="submission" date="2012-04" db="EMBL/GenBank/DDBJ databases">
        <title>The Genome Sequence of Saprolegnia declina VS20.</title>
        <authorList>
            <consortium name="The Broad Institute Genome Sequencing Platform"/>
            <person name="Russ C."/>
            <person name="Nusbaum C."/>
            <person name="Tyler B."/>
            <person name="van West P."/>
            <person name="Dieguez-Uribeondo J."/>
            <person name="de Bruijn I."/>
            <person name="Tripathy S."/>
            <person name="Jiang R."/>
            <person name="Young S.K."/>
            <person name="Zeng Q."/>
            <person name="Gargeya S."/>
            <person name="Fitzgerald M."/>
            <person name="Haas B."/>
            <person name="Abouelleil A."/>
            <person name="Alvarado L."/>
            <person name="Arachchi H.M."/>
            <person name="Berlin A."/>
            <person name="Chapman S.B."/>
            <person name="Goldberg J."/>
            <person name="Griggs A."/>
            <person name="Gujja S."/>
            <person name="Hansen M."/>
            <person name="Howarth C."/>
            <person name="Imamovic A."/>
            <person name="Larimer J."/>
            <person name="McCowen C."/>
            <person name="Montmayeur A."/>
            <person name="Murphy C."/>
            <person name="Neiman D."/>
            <person name="Pearson M."/>
            <person name="Priest M."/>
            <person name="Roberts A."/>
            <person name="Saif S."/>
            <person name="Shea T."/>
            <person name="Sisk P."/>
            <person name="Sykes S."/>
            <person name="Wortman J."/>
            <person name="Nusbaum C."/>
            <person name="Birren B."/>
        </authorList>
    </citation>
    <scope>NUCLEOTIDE SEQUENCE [LARGE SCALE GENOMIC DNA]</scope>
    <source>
        <strain evidence="1 2">VS20</strain>
    </source>
</reference>
<dbReference type="InParanoid" id="T0RKB6"/>
<dbReference type="AlphaFoldDB" id="T0RKB6"/>
<protein>
    <submittedName>
        <fullName evidence="1">Uncharacterized protein</fullName>
    </submittedName>
</protein>
<dbReference type="Proteomes" id="UP000030762">
    <property type="component" value="Unassembled WGS sequence"/>
</dbReference>
<dbReference type="VEuPathDB" id="FungiDB:SDRG_09730"/>